<keyword evidence="1" id="KW-0472">Membrane</keyword>
<dbReference type="AlphaFoldDB" id="A0A940P8G9"/>
<protein>
    <submittedName>
        <fullName evidence="2">DUF1056 family protein</fullName>
    </submittedName>
</protein>
<dbReference type="Proteomes" id="UP000674938">
    <property type="component" value="Unassembled WGS sequence"/>
</dbReference>
<feature type="transmembrane region" description="Helical" evidence="1">
    <location>
        <begin position="5"/>
        <end position="22"/>
    </location>
</feature>
<proteinExistence type="predicted"/>
<dbReference type="EMBL" id="JAEEGA010000002">
    <property type="protein sequence ID" value="MBP1040374.1"/>
    <property type="molecule type" value="Genomic_DNA"/>
</dbReference>
<comment type="caution">
    <text evidence="2">The sequence shown here is derived from an EMBL/GenBank/DDBJ whole genome shotgun (WGS) entry which is preliminary data.</text>
</comment>
<keyword evidence="1" id="KW-1133">Transmembrane helix</keyword>
<keyword evidence="3" id="KW-1185">Reference proteome</keyword>
<gene>
    <name evidence="2" type="ORF">I6N95_05035</name>
</gene>
<dbReference type="RefSeq" id="WP_209525264.1">
    <property type="nucleotide sequence ID" value="NZ_JAEEGA010000002.1"/>
</dbReference>
<evidence type="ECO:0000313" key="2">
    <source>
        <dbReference type="EMBL" id="MBP1040374.1"/>
    </source>
</evidence>
<accession>A0A940P8G9</accession>
<feature type="transmembrane region" description="Helical" evidence="1">
    <location>
        <begin position="28"/>
        <end position="44"/>
    </location>
</feature>
<reference evidence="2" key="1">
    <citation type="submission" date="2020-12" db="EMBL/GenBank/DDBJ databases">
        <title>Vagococcus allomyrinae sp. nov. and Enterococcus lavae sp. nov., isolated from the larvae of Allomyrina dichotoma.</title>
        <authorList>
            <person name="Lee S.D."/>
        </authorList>
    </citation>
    <scope>NUCLEOTIDE SEQUENCE</scope>
    <source>
        <strain evidence="2">BWB3-3</strain>
    </source>
</reference>
<evidence type="ECO:0000313" key="3">
    <source>
        <dbReference type="Proteomes" id="UP000674938"/>
    </source>
</evidence>
<organism evidence="2 3">
    <name type="scientific">Vagococcus allomyrinae</name>
    <dbReference type="NCBI Taxonomy" id="2794353"/>
    <lineage>
        <taxon>Bacteria</taxon>
        <taxon>Bacillati</taxon>
        <taxon>Bacillota</taxon>
        <taxon>Bacilli</taxon>
        <taxon>Lactobacillales</taxon>
        <taxon>Enterococcaceae</taxon>
        <taxon>Vagococcus</taxon>
    </lineage>
</organism>
<keyword evidence="1" id="KW-0812">Transmembrane</keyword>
<evidence type="ECO:0000256" key="1">
    <source>
        <dbReference type="SAM" id="Phobius"/>
    </source>
</evidence>
<sequence length="53" mass="6027">MRNALFDIIFVIGMLMILYPIFNFNVDLGFFVTGVVLTVIVAIYQRKKGGDDK</sequence>
<name>A0A940P8G9_9ENTE</name>